<dbReference type="InterPro" id="IPR006555">
    <property type="entry name" value="ATP-dep_Helicase_C"/>
</dbReference>
<dbReference type="SMART" id="SM00491">
    <property type="entry name" value="HELICc2"/>
    <property type="match status" value="1"/>
</dbReference>
<keyword evidence="3" id="KW-1185">Reference proteome</keyword>
<comment type="caution">
    <text evidence="2">The sequence shown here is derived from an EMBL/GenBank/DDBJ whole genome shotgun (WGS) entry which is preliminary data.</text>
</comment>
<protein>
    <recommendedName>
        <fullName evidence="1">ATP-dependent helicase C-terminal domain-containing protein</fullName>
    </recommendedName>
</protein>
<evidence type="ECO:0000313" key="3">
    <source>
        <dbReference type="Proteomes" id="UP000078486"/>
    </source>
</evidence>
<dbReference type="OrthoDB" id="9765586at2"/>
<gene>
    <name evidence="2" type="ORF">AW736_20545</name>
</gene>
<dbReference type="GO" id="GO:0005524">
    <property type="term" value="F:ATP binding"/>
    <property type="evidence" value="ECO:0007669"/>
    <property type="project" value="InterPro"/>
</dbReference>
<dbReference type="GO" id="GO:0004386">
    <property type="term" value="F:helicase activity"/>
    <property type="evidence" value="ECO:0007669"/>
    <property type="project" value="InterPro"/>
</dbReference>
<dbReference type="STRING" id="1184151.AW736_20545"/>
<sequence>MPFPSPSASAAGAAAPNIQNRLGSLTKRDTKKLFAQLTTGAKLLHAAETRHALAPCHVRAATPWRDRAYDIAIDLRADTTYQQRARHAPLTAAAIAALCAASPSAPVAIFFPSYAYAEHIKTALDSANSAFRTPHSAFLQPRLPDLAAQNAWLENALADHPGGALFLVLGSSFAEGIDLLGGRITHAMVVGPALPEVNPVQRARLAEHTRVLGREAAARRVYQIPGIQKVNQALGRLVRAPGQRVRALLHCRRFAEPGYHELLAPDYQTTRHLATDDDLAAWLHTESES</sequence>
<dbReference type="EMBL" id="LRRQ01000156">
    <property type="protein sequence ID" value="OAM87843.1"/>
    <property type="molecule type" value="Genomic_DNA"/>
</dbReference>
<dbReference type="GO" id="GO:0006139">
    <property type="term" value="P:nucleobase-containing compound metabolic process"/>
    <property type="evidence" value="ECO:0007669"/>
    <property type="project" value="InterPro"/>
</dbReference>
<name>A0A178ICU4_9BACT</name>
<reference evidence="2 3" key="1">
    <citation type="submission" date="2016-01" db="EMBL/GenBank/DDBJ databases">
        <title>High potential of lignocellulose degradation of a new Verrucomicrobia species.</title>
        <authorList>
            <person name="Wang Y."/>
            <person name="Shi Y."/>
            <person name="Qiu Z."/>
            <person name="Liu S."/>
            <person name="Yang H."/>
        </authorList>
    </citation>
    <scope>NUCLEOTIDE SEQUENCE [LARGE SCALE GENOMIC DNA]</scope>
    <source>
        <strain evidence="2 3">TSB47</strain>
    </source>
</reference>
<proteinExistence type="predicted"/>
<evidence type="ECO:0000259" key="1">
    <source>
        <dbReference type="SMART" id="SM00491"/>
    </source>
</evidence>
<dbReference type="AlphaFoldDB" id="A0A178ICU4"/>
<organism evidence="2 3">
    <name type="scientific">Termitidicoccus mucosus</name>
    <dbReference type="NCBI Taxonomy" id="1184151"/>
    <lineage>
        <taxon>Bacteria</taxon>
        <taxon>Pseudomonadati</taxon>
        <taxon>Verrucomicrobiota</taxon>
        <taxon>Opitutia</taxon>
        <taxon>Opitutales</taxon>
        <taxon>Opitutaceae</taxon>
        <taxon>Termitidicoccus</taxon>
    </lineage>
</organism>
<dbReference type="Pfam" id="PF13307">
    <property type="entry name" value="Helicase_C_2"/>
    <property type="match status" value="1"/>
</dbReference>
<dbReference type="GO" id="GO:0003676">
    <property type="term" value="F:nucleic acid binding"/>
    <property type="evidence" value="ECO:0007669"/>
    <property type="project" value="InterPro"/>
</dbReference>
<evidence type="ECO:0000313" key="2">
    <source>
        <dbReference type="EMBL" id="OAM87843.1"/>
    </source>
</evidence>
<dbReference type="InterPro" id="IPR027417">
    <property type="entry name" value="P-loop_NTPase"/>
</dbReference>
<feature type="domain" description="ATP-dependent helicase C-terminal" evidence="1">
    <location>
        <begin position="114"/>
        <end position="256"/>
    </location>
</feature>
<dbReference type="Proteomes" id="UP000078486">
    <property type="component" value="Unassembled WGS sequence"/>
</dbReference>
<dbReference type="Gene3D" id="3.40.50.300">
    <property type="entry name" value="P-loop containing nucleotide triphosphate hydrolases"/>
    <property type="match status" value="1"/>
</dbReference>
<dbReference type="GO" id="GO:0016818">
    <property type="term" value="F:hydrolase activity, acting on acid anhydrides, in phosphorus-containing anhydrides"/>
    <property type="evidence" value="ECO:0007669"/>
    <property type="project" value="InterPro"/>
</dbReference>
<accession>A0A178ICU4</accession>